<sequence length="360" mass="41106" precursor="true">MKKKTKKVILFLIVILGVFALLVSMLPTGVPNFTQSQEEKGAEIQTKTLTDDKQDEVVADLQTMASDGYRPTEIEQKLKQSIASLDKEHSTRAVREFMNAIEETGEYFGQLLYSLSGEIQYALAVDGIKDPVKDRDKLSNELAKGYLAEMARQYLLVRYVDSYFYIEPDAQYVLNKYGKYVAGDYKDYLNLVAKEQSDPIFDDKAGMYDLDRLAEDLLFIENARDRWKNGEFVQDWSELERNLFESFFPYSHATFLDEKIENKGTDNESYTYTLKPSIRKKYEEIMLSNKDSRLAKDIEGFLAVLDETDNVVNDKVDNYLSDLIEKRFDDASGDETKGKSEEKTQNGSGEANSGQATEAN</sequence>
<dbReference type="EMBL" id="AZRV01000035">
    <property type="protein sequence ID" value="RKO61697.1"/>
    <property type="molecule type" value="Genomic_DNA"/>
</dbReference>
<dbReference type="RefSeq" id="WP_120669030.1">
    <property type="nucleotide sequence ID" value="NZ_AZRV01000035.1"/>
</dbReference>
<comment type="caution">
    <text evidence="2">The sequence shown here is derived from an EMBL/GenBank/DDBJ whole genome shotgun (WGS) entry which is preliminary data.</text>
</comment>
<gene>
    <name evidence="2" type="ORF">Cdeb_01168</name>
</gene>
<feature type="compositionally biased region" description="Polar residues" evidence="1">
    <location>
        <begin position="345"/>
        <end position="360"/>
    </location>
</feature>
<reference evidence="2 3" key="1">
    <citation type="submission" date="2013-12" db="EMBL/GenBank/DDBJ databases">
        <title>Genome and proteome characterization of Caldibacillus debilis GB1 derived from a cellulolytic aero-tolerant co-culture.</title>
        <authorList>
            <person name="Wushke S.T."/>
            <person name="Zhang X."/>
            <person name="Fristensky B."/>
            <person name="Wilkins J.A."/>
            <person name="Levin D.B."/>
            <person name="Sparling R."/>
        </authorList>
    </citation>
    <scope>NUCLEOTIDE SEQUENCE [LARGE SCALE GENOMIC DNA]</scope>
    <source>
        <strain evidence="2 3">GB1</strain>
    </source>
</reference>
<evidence type="ECO:0000313" key="2">
    <source>
        <dbReference type="EMBL" id="RKO61697.1"/>
    </source>
</evidence>
<accession>A0A420VDE7</accession>
<dbReference type="Proteomes" id="UP000286235">
    <property type="component" value="Unassembled WGS sequence"/>
</dbReference>
<feature type="compositionally biased region" description="Basic and acidic residues" evidence="1">
    <location>
        <begin position="330"/>
        <end position="344"/>
    </location>
</feature>
<keyword evidence="3" id="KW-1185">Reference proteome</keyword>
<evidence type="ECO:0000313" key="3">
    <source>
        <dbReference type="Proteomes" id="UP000286235"/>
    </source>
</evidence>
<feature type="region of interest" description="Disordered" evidence="1">
    <location>
        <begin position="330"/>
        <end position="360"/>
    </location>
</feature>
<name>A0A420VDE7_9BACI</name>
<dbReference type="AlphaFoldDB" id="A0A420VDE7"/>
<proteinExistence type="predicted"/>
<protein>
    <submittedName>
        <fullName evidence="2">Uncharacterized protein</fullName>
    </submittedName>
</protein>
<evidence type="ECO:0000256" key="1">
    <source>
        <dbReference type="SAM" id="MobiDB-lite"/>
    </source>
</evidence>
<organism evidence="2 3">
    <name type="scientific">Caldibacillus debilis GB1</name>
    <dbReference type="NCBI Taxonomy" id="1339248"/>
    <lineage>
        <taxon>Bacteria</taxon>
        <taxon>Bacillati</taxon>
        <taxon>Bacillota</taxon>
        <taxon>Bacilli</taxon>
        <taxon>Bacillales</taxon>
        <taxon>Bacillaceae</taxon>
        <taxon>Caldibacillus</taxon>
    </lineage>
</organism>